<evidence type="ECO:0000313" key="19">
    <source>
        <dbReference type="Proteomes" id="UP000244446"/>
    </source>
</evidence>
<comment type="caution">
    <text evidence="18">The sequence shown here is derived from an EMBL/GenBank/DDBJ whole genome shotgun (WGS) entry which is preliminary data.</text>
</comment>
<dbReference type="SUPFAM" id="SSF48179">
    <property type="entry name" value="6-phosphogluconate dehydrogenase C-terminal domain-like"/>
    <property type="match status" value="1"/>
</dbReference>
<evidence type="ECO:0000259" key="16">
    <source>
        <dbReference type="Pfam" id="PF01210"/>
    </source>
</evidence>
<dbReference type="UniPathway" id="UPA00940"/>
<evidence type="ECO:0000256" key="14">
    <source>
        <dbReference type="RuleBase" id="RU000437"/>
    </source>
</evidence>
<dbReference type="GO" id="GO:0046167">
    <property type="term" value="P:glycerol-3-phosphate biosynthetic process"/>
    <property type="evidence" value="ECO:0007669"/>
    <property type="project" value="UniProtKB-UniRule"/>
</dbReference>
<feature type="domain" description="Glycerol-3-phosphate dehydrogenase NAD-dependent N-terminal" evidence="16">
    <location>
        <begin position="6"/>
        <end position="157"/>
    </location>
</feature>
<keyword evidence="5 10" id="KW-0560">Oxidoreductase</keyword>
<dbReference type="InterPro" id="IPR008927">
    <property type="entry name" value="6-PGluconate_DH-like_C_sf"/>
</dbReference>
<dbReference type="Pfam" id="PF01210">
    <property type="entry name" value="NAD_Gly3P_dh_N"/>
    <property type="match status" value="1"/>
</dbReference>
<dbReference type="EMBL" id="QCYH01000006">
    <property type="protein sequence ID" value="PVA09846.1"/>
    <property type="molecule type" value="Genomic_DNA"/>
</dbReference>
<feature type="binding site" evidence="13">
    <location>
        <begin position="10"/>
        <end position="15"/>
    </location>
    <ligand>
        <name>NAD(+)</name>
        <dbReference type="ChEBI" id="CHEBI:57540"/>
    </ligand>
</feature>
<dbReference type="GO" id="GO:0046168">
    <property type="term" value="P:glycerol-3-phosphate catabolic process"/>
    <property type="evidence" value="ECO:0007669"/>
    <property type="project" value="InterPro"/>
</dbReference>
<dbReference type="InterPro" id="IPR013328">
    <property type="entry name" value="6PGD_dom2"/>
</dbReference>
<dbReference type="PRINTS" id="PR00077">
    <property type="entry name" value="GPDHDRGNASE"/>
</dbReference>
<feature type="binding site" evidence="10">
    <location>
        <position position="51"/>
    </location>
    <ligand>
        <name>NADPH</name>
        <dbReference type="ChEBI" id="CHEBI:57783"/>
    </ligand>
</feature>
<sequence length="326" mass="33085">MTNDTVVVVGGGAWGTALACVAARAGRRATVLCRDSAVADALSARAENPRYLPGITLADDIGATTDPAVLGAADIVILAIPAQRLRAALPGLAPQIAPGARLINTAKGIELGTGCALSRVIAEICPDHAQAILSGPSFATDVARGKPTAVTLAARGEASALDLCRALSSDSFRAYASADMAGVETGGALKNVYAIAAGVVIGLGFGESAKAALITRAFVELRRLGAAMGGQPETYLGLSGFGDLMLSCSSAQSRNFGYGMALGQGEDVTGRPLAEGVATVRIASRIADESSLSAPILQATKRLIEGEIAPKDAVEALLSRPIKEEF</sequence>
<dbReference type="GO" id="GO:0051287">
    <property type="term" value="F:NAD binding"/>
    <property type="evidence" value="ECO:0007669"/>
    <property type="project" value="InterPro"/>
</dbReference>
<evidence type="ECO:0000256" key="2">
    <source>
        <dbReference type="ARBA" id="ARBA00022516"/>
    </source>
</evidence>
<dbReference type="Gene3D" id="1.10.1040.10">
    <property type="entry name" value="N-(1-d-carboxylethyl)-l-norvaline Dehydrogenase, domain 2"/>
    <property type="match status" value="1"/>
</dbReference>
<dbReference type="Gene3D" id="3.40.50.720">
    <property type="entry name" value="NAD(P)-binding Rossmann-like Domain"/>
    <property type="match status" value="1"/>
</dbReference>
<evidence type="ECO:0000256" key="9">
    <source>
        <dbReference type="ARBA" id="ARBA00023264"/>
    </source>
</evidence>
<evidence type="ECO:0000259" key="17">
    <source>
        <dbReference type="Pfam" id="PF07479"/>
    </source>
</evidence>
<feature type="binding site" evidence="10">
    <location>
        <position position="275"/>
    </location>
    <ligand>
        <name>NADPH</name>
        <dbReference type="ChEBI" id="CHEBI:57783"/>
    </ligand>
</feature>
<dbReference type="GO" id="GO:0008654">
    <property type="term" value="P:phospholipid biosynthetic process"/>
    <property type="evidence" value="ECO:0007669"/>
    <property type="project" value="UniProtKB-KW"/>
</dbReference>
<feature type="binding site" evidence="10">
    <location>
        <position position="253"/>
    </location>
    <ligand>
        <name>sn-glycerol 3-phosphate</name>
        <dbReference type="ChEBI" id="CHEBI:57597"/>
    </ligand>
</feature>
<dbReference type="Pfam" id="PF07479">
    <property type="entry name" value="NAD_Gly3P_dh_C"/>
    <property type="match status" value="1"/>
</dbReference>
<protein>
    <recommendedName>
        <fullName evidence="10">Glycerol-3-phosphate dehydrogenase [NAD(P)+]</fullName>
        <ecNumber evidence="10">1.1.1.94</ecNumber>
    </recommendedName>
    <alternativeName>
        <fullName evidence="10">NAD(P)(+)-dependent glycerol-3-phosphate dehydrogenase</fullName>
    </alternativeName>
    <alternativeName>
        <fullName evidence="10">NAD(P)H-dependent dihydroxyacetone-phosphate reductase</fullName>
    </alternativeName>
</protein>
<dbReference type="PIRSF" id="PIRSF000114">
    <property type="entry name" value="Glycerol-3-P_dh"/>
    <property type="match status" value="1"/>
</dbReference>
<feature type="binding site" evidence="10">
    <location>
        <position position="14"/>
    </location>
    <ligand>
        <name>NADPH</name>
        <dbReference type="ChEBI" id="CHEBI:57783"/>
    </ligand>
</feature>
<comment type="catalytic activity">
    <reaction evidence="10">
        <text>sn-glycerol 3-phosphate + NAD(+) = dihydroxyacetone phosphate + NADH + H(+)</text>
        <dbReference type="Rhea" id="RHEA:11092"/>
        <dbReference type="ChEBI" id="CHEBI:15378"/>
        <dbReference type="ChEBI" id="CHEBI:57540"/>
        <dbReference type="ChEBI" id="CHEBI:57597"/>
        <dbReference type="ChEBI" id="CHEBI:57642"/>
        <dbReference type="ChEBI" id="CHEBI:57945"/>
        <dbReference type="EC" id="1.1.1.94"/>
    </reaction>
</comment>
<keyword evidence="10" id="KW-0963">Cytoplasm</keyword>
<keyword evidence="9 10" id="KW-1208">Phospholipid metabolism</keyword>
<feature type="binding site" evidence="12">
    <location>
        <position position="107"/>
    </location>
    <ligand>
        <name>substrate</name>
    </ligand>
</feature>
<keyword evidence="6 10" id="KW-0520">NAD</keyword>
<evidence type="ECO:0000256" key="4">
    <source>
        <dbReference type="ARBA" id="ARBA00022857"/>
    </source>
</evidence>
<feature type="active site" description="Proton acceptor" evidence="10 11">
    <location>
        <position position="190"/>
    </location>
</feature>
<dbReference type="GO" id="GO:0006650">
    <property type="term" value="P:glycerophospholipid metabolic process"/>
    <property type="evidence" value="ECO:0007669"/>
    <property type="project" value="UniProtKB-UniRule"/>
</dbReference>
<proteinExistence type="inferred from homology"/>
<comment type="similarity">
    <text evidence="1 10 14">Belongs to the NAD-dependent glycerol-3-phosphate dehydrogenase family.</text>
</comment>
<reference evidence="18 19" key="1">
    <citation type="submission" date="2018-04" db="EMBL/GenBank/DDBJ databases">
        <title>Pelagivirga bohaiensis gen. nov., sp. nov., a bacterium isolated from the Bohai Sea.</title>
        <authorList>
            <person name="Ji X."/>
        </authorList>
    </citation>
    <scope>NUCLEOTIDE SEQUENCE [LARGE SCALE GENOMIC DNA]</scope>
    <source>
        <strain evidence="18 19">BH-SD19</strain>
    </source>
</reference>
<dbReference type="Proteomes" id="UP000244446">
    <property type="component" value="Unassembled WGS sequence"/>
</dbReference>
<dbReference type="FunFam" id="3.40.50.720:FF:000019">
    <property type="entry name" value="Glycerol-3-phosphate dehydrogenase [NAD(P)+]"/>
    <property type="match status" value="1"/>
</dbReference>
<accession>A0A2T7G658</accession>
<evidence type="ECO:0000256" key="7">
    <source>
        <dbReference type="ARBA" id="ARBA00023098"/>
    </source>
</evidence>
<feature type="binding site" evidence="10">
    <location>
        <position position="107"/>
    </location>
    <ligand>
        <name>NADPH</name>
        <dbReference type="ChEBI" id="CHEBI:57783"/>
    </ligand>
</feature>
<evidence type="ECO:0000256" key="12">
    <source>
        <dbReference type="PIRSR" id="PIRSR000114-2"/>
    </source>
</evidence>
<comment type="pathway">
    <text evidence="10">Membrane lipid metabolism; glycerophospholipid metabolism.</text>
</comment>
<comment type="caution">
    <text evidence="10">Lacks conserved residue(s) required for the propagation of feature annotation.</text>
</comment>
<keyword evidence="8 10" id="KW-0594">Phospholipid biosynthesis</keyword>
<keyword evidence="3 10" id="KW-0547">Nucleotide-binding</keyword>
<feature type="binding site" evidence="10">
    <location>
        <position position="255"/>
    </location>
    <ligand>
        <name>sn-glycerol 3-phosphate</name>
        <dbReference type="ChEBI" id="CHEBI:57597"/>
    </ligand>
</feature>
<dbReference type="InterPro" id="IPR006168">
    <property type="entry name" value="G3P_DH_NAD-dep"/>
</dbReference>
<feature type="binding site" evidence="10">
    <location>
        <position position="254"/>
    </location>
    <ligand>
        <name>NADPH</name>
        <dbReference type="ChEBI" id="CHEBI:57783"/>
    </ligand>
</feature>
<dbReference type="GO" id="GO:0141152">
    <property type="term" value="F:glycerol-3-phosphate dehydrogenase (NAD+) activity"/>
    <property type="evidence" value="ECO:0007669"/>
    <property type="project" value="RHEA"/>
</dbReference>
<keyword evidence="7 10" id="KW-0443">Lipid metabolism</keyword>
<evidence type="ECO:0000256" key="5">
    <source>
        <dbReference type="ARBA" id="ARBA00023002"/>
    </source>
</evidence>
<dbReference type="InterPro" id="IPR011128">
    <property type="entry name" value="G3P_DH_NAD-dep_N"/>
</dbReference>
<evidence type="ECO:0000256" key="6">
    <source>
        <dbReference type="ARBA" id="ARBA00023027"/>
    </source>
</evidence>
<dbReference type="GO" id="GO:0141153">
    <property type="term" value="F:glycerol-3-phosphate dehydrogenase (NADP+) activity"/>
    <property type="evidence" value="ECO:0007669"/>
    <property type="project" value="RHEA"/>
</dbReference>
<evidence type="ECO:0000313" key="18">
    <source>
        <dbReference type="EMBL" id="PVA09846.1"/>
    </source>
</evidence>
<feature type="binding site" evidence="10">
    <location>
        <position position="107"/>
    </location>
    <ligand>
        <name>sn-glycerol 3-phosphate</name>
        <dbReference type="ChEBI" id="CHEBI:57597"/>
    </ligand>
</feature>
<dbReference type="EC" id="1.1.1.94" evidence="10"/>
<dbReference type="NCBIfam" id="NF000942">
    <property type="entry name" value="PRK00094.1-4"/>
    <property type="match status" value="1"/>
</dbReference>
<feature type="binding site" evidence="10">
    <location>
        <position position="139"/>
    </location>
    <ligand>
        <name>NADPH</name>
        <dbReference type="ChEBI" id="CHEBI:57783"/>
    </ligand>
</feature>
<dbReference type="SUPFAM" id="SSF51735">
    <property type="entry name" value="NAD(P)-binding Rossmann-fold domains"/>
    <property type="match status" value="1"/>
</dbReference>
<evidence type="ECO:0000256" key="10">
    <source>
        <dbReference type="HAMAP-Rule" id="MF_00394"/>
    </source>
</evidence>
<feature type="binding site" evidence="10">
    <location>
        <position position="190"/>
    </location>
    <ligand>
        <name>sn-glycerol 3-phosphate</name>
        <dbReference type="ChEBI" id="CHEBI:57597"/>
    </ligand>
</feature>
<feature type="domain" description="Glycerol-3-phosphate dehydrogenase NAD-dependent C-terminal" evidence="17">
    <location>
        <begin position="179"/>
        <end position="315"/>
    </location>
</feature>
<comment type="function">
    <text evidence="10">Catalyzes the reduction of the glycolytic intermediate dihydroxyacetone phosphate (DHAP) to sn-glycerol 3-phosphate (G3P), the key precursor for phospholipid synthesis.</text>
</comment>
<feature type="binding site" evidence="10">
    <location>
        <position position="254"/>
    </location>
    <ligand>
        <name>sn-glycerol 3-phosphate</name>
        <dbReference type="ChEBI" id="CHEBI:57597"/>
    </ligand>
</feature>
<gene>
    <name evidence="10" type="primary">gpsA</name>
    <name evidence="18" type="ORF">DC366_12075</name>
</gene>
<comment type="catalytic activity">
    <reaction evidence="10 15">
        <text>sn-glycerol 3-phosphate + NADP(+) = dihydroxyacetone phosphate + NADPH + H(+)</text>
        <dbReference type="Rhea" id="RHEA:11096"/>
        <dbReference type="ChEBI" id="CHEBI:15378"/>
        <dbReference type="ChEBI" id="CHEBI:57597"/>
        <dbReference type="ChEBI" id="CHEBI:57642"/>
        <dbReference type="ChEBI" id="CHEBI:57783"/>
        <dbReference type="ChEBI" id="CHEBI:58349"/>
        <dbReference type="EC" id="1.1.1.94"/>
    </reaction>
</comment>
<feature type="binding site" evidence="10">
    <location>
        <position position="243"/>
    </location>
    <ligand>
        <name>sn-glycerol 3-phosphate</name>
        <dbReference type="ChEBI" id="CHEBI:57597"/>
    </ligand>
</feature>
<organism evidence="18 19">
    <name type="scientific">Pelagivirga sediminicola</name>
    <dbReference type="NCBI Taxonomy" id="2170575"/>
    <lineage>
        <taxon>Bacteria</taxon>
        <taxon>Pseudomonadati</taxon>
        <taxon>Pseudomonadota</taxon>
        <taxon>Alphaproteobacteria</taxon>
        <taxon>Rhodobacterales</taxon>
        <taxon>Paracoccaceae</taxon>
        <taxon>Pelagivirga</taxon>
    </lineage>
</organism>
<feature type="binding site" evidence="13">
    <location>
        <position position="254"/>
    </location>
    <ligand>
        <name>NAD(+)</name>
        <dbReference type="ChEBI" id="CHEBI:57540"/>
    </ligand>
</feature>
<evidence type="ECO:0000256" key="11">
    <source>
        <dbReference type="PIRSR" id="PIRSR000114-1"/>
    </source>
</evidence>
<feature type="binding site" evidence="10">
    <location>
        <position position="137"/>
    </location>
    <ligand>
        <name>sn-glycerol 3-phosphate</name>
        <dbReference type="ChEBI" id="CHEBI:57597"/>
    </ligand>
</feature>
<keyword evidence="19" id="KW-1185">Reference proteome</keyword>
<dbReference type="AlphaFoldDB" id="A0A2T7G658"/>
<dbReference type="GO" id="GO:0005829">
    <property type="term" value="C:cytosol"/>
    <property type="evidence" value="ECO:0007669"/>
    <property type="project" value="TreeGrafter"/>
</dbReference>
<dbReference type="GO" id="GO:0005975">
    <property type="term" value="P:carbohydrate metabolic process"/>
    <property type="evidence" value="ECO:0007669"/>
    <property type="project" value="InterPro"/>
</dbReference>
<keyword evidence="4 10" id="KW-0521">NADP</keyword>
<dbReference type="PROSITE" id="PS00957">
    <property type="entry name" value="NAD_G3PDH"/>
    <property type="match status" value="1"/>
</dbReference>
<evidence type="ECO:0000256" key="3">
    <source>
        <dbReference type="ARBA" id="ARBA00022741"/>
    </source>
</evidence>
<dbReference type="RefSeq" id="WP_108692469.1">
    <property type="nucleotide sequence ID" value="NZ_QCYH01000006.1"/>
</dbReference>
<dbReference type="NCBIfam" id="NF000940">
    <property type="entry name" value="PRK00094.1-2"/>
    <property type="match status" value="1"/>
</dbReference>
<evidence type="ECO:0000256" key="15">
    <source>
        <dbReference type="RuleBase" id="RU000439"/>
    </source>
</evidence>
<dbReference type="PANTHER" id="PTHR11728:SF1">
    <property type="entry name" value="GLYCEROL-3-PHOSPHATE DEHYDROGENASE [NAD(+)] 2, CHLOROPLASTIC"/>
    <property type="match status" value="1"/>
</dbReference>
<name>A0A2T7G658_9RHOB</name>
<feature type="binding site" evidence="12">
    <location>
        <begin position="254"/>
        <end position="255"/>
    </location>
    <ligand>
        <name>substrate</name>
    </ligand>
</feature>
<evidence type="ECO:0000256" key="1">
    <source>
        <dbReference type="ARBA" id="ARBA00011009"/>
    </source>
</evidence>
<dbReference type="HAMAP" id="MF_00394">
    <property type="entry name" value="NAD_Glyc3P_dehydrog"/>
    <property type="match status" value="1"/>
</dbReference>
<feature type="binding site" evidence="10">
    <location>
        <position position="135"/>
    </location>
    <ligand>
        <name>sn-glycerol 3-phosphate</name>
        <dbReference type="ChEBI" id="CHEBI:57597"/>
    </ligand>
</feature>
<evidence type="ECO:0000256" key="13">
    <source>
        <dbReference type="PIRSR" id="PIRSR000114-3"/>
    </source>
</evidence>
<dbReference type="OrthoDB" id="9812273at2"/>
<dbReference type="InterPro" id="IPR036291">
    <property type="entry name" value="NAD(P)-bd_dom_sf"/>
</dbReference>
<feature type="binding site" evidence="10">
    <location>
        <position position="34"/>
    </location>
    <ligand>
        <name>NADPH</name>
        <dbReference type="ChEBI" id="CHEBI:57783"/>
    </ligand>
</feature>
<feature type="binding site" evidence="13">
    <location>
        <position position="139"/>
    </location>
    <ligand>
        <name>NAD(+)</name>
        <dbReference type="ChEBI" id="CHEBI:57540"/>
    </ligand>
</feature>
<evidence type="ECO:0000256" key="8">
    <source>
        <dbReference type="ARBA" id="ARBA00023209"/>
    </source>
</evidence>
<dbReference type="InterPro" id="IPR006109">
    <property type="entry name" value="G3P_DH_NAD-dep_C"/>
</dbReference>
<comment type="subcellular location">
    <subcellularLocation>
        <location evidence="10">Cytoplasm</location>
    </subcellularLocation>
</comment>
<keyword evidence="2 10" id="KW-0444">Lipid biosynthesis</keyword>
<dbReference type="PANTHER" id="PTHR11728">
    <property type="entry name" value="GLYCEROL-3-PHOSPHATE DEHYDROGENASE"/>
    <property type="match status" value="1"/>
</dbReference>
<feature type="binding site" evidence="10">
    <location>
        <position position="273"/>
    </location>
    <ligand>
        <name>NADPH</name>
        <dbReference type="ChEBI" id="CHEBI:57783"/>
    </ligand>
</feature>